<protein>
    <submittedName>
        <fullName evidence="1">Uncharacterized protein</fullName>
    </submittedName>
</protein>
<reference evidence="1 2" key="1">
    <citation type="submission" date="2011-09" db="EMBL/GenBank/DDBJ databases">
        <title>Complete Genome Sequence of Bacillus cereus Bacteriophage B5S.</title>
        <authorList>
            <person name="Lee J.-H."/>
            <person name="Shin H."/>
            <person name="Son B."/>
            <person name="Ryu S."/>
        </authorList>
    </citation>
    <scope>NUCLEOTIDE SEQUENCE [LARGE SCALE GENOMIC DNA]</scope>
</reference>
<accession>J9PRD6</accession>
<sequence>MDELKEVTKKVVYERIDDLLKDVAIRVGEFASLKGHDMYQIGKKETVLKRISIHKRIIEKLNELLYDLNQTGSDLEVNQLLDFIIRDRTRMRDHIEKAAVVSSLLYEDYMDYTFHNRIISEVNYIKITVRKTIEGEW</sequence>
<gene>
    <name evidence="1" type="ORF">B5S_0035</name>
</gene>
<dbReference type="EMBL" id="JN797796">
    <property type="protein sequence ID" value="AEW47269.1"/>
    <property type="molecule type" value="Genomic_DNA"/>
</dbReference>
<organism evidence="1 2">
    <name type="scientific">Bacillus phage B5S</name>
    <dbReference type="NCBI Taxonomy" id="1126949"/>
    <lineage>
        <taxon>Viruses</taxon>
        <taxon>Duplodnaviria</taxon>
        <taxon>Heunggongvirae</taxon>
        <taxon>Uroviricota</taxon>
        <taxon>Caudoviricetes</taxon>
        <taxon>Herelleviridae</taxon>
        <taxon>Bastillevirinae</taxon>
        <taxon>Bequatrovirus</taxon>
        <taxon>Bequatrovirus B4</taxon>
    </lineage>
</organism>
<evidence type="ECO:0000313" key="1">
    <source>
        <dbReference type="EMBL" id="AEW47269.1"/>
    </source>
</evidence>
<proteinExistence type="predicted"/>
<dbReference type="Proteomes" id="UP000006291">
    <property type="component" value="Segment"/>
</dbReference>
<evidence type="ECO:0000313" key="2">
    <source>
        <dbReference type="Proteomes" id="UP000006291"/>
    </source>
</evidence>
<name>J9PRD6_9CAUD</name>